<keyword evidence="4" id="KW-0949">S-adenosyl-L-methionine</keyword>
<evidence type="ECO:0000256" key="5">
    <source>
        <dbReference type="ARBA" id="ARBA00048391"/>
    </source>
</evidence>
<evidence type="ECO:0000256" key="3">
    <source>
        <dbReference type="ARBA" id="ARBA00022679"/>
    </source>
</evidence>
<organism evidence="8 9">
    <name type="scientific">Anopheles arabiensis</name>
    <name type="common">Mosquito</name>
    <dbReference type="NCBI Taxonomy" id="7173"/>
    <lineage>
        <taxon>Eukaryota</taxon>
        <taxon>Metazoa</taxon>
        <taxon>Ecdysozoa</taxon>
        <taxon>Arthropoda</taxon>
        <taxon>Hexapoda</taxon>
        <taxon>Insecta</taxon>
        <taxon>Pterygota</taxon>
        <taxon>Neoptera</taxon>
        <taxon>Endopterygota</taxon>
        <taxon>Diptera</taxon>
        <taxon>Nematocera</taxon>
        <taxon>Culicoidea</taxon>
        <taxon>Culicidae</taxon>
        <taxon>Anophelinae</taxon>
        <taxon>Anopheles</taxon>
    </lineage>
</organism>
<evidence type="ECO:0000313" key="9">
    <source>
        <dbReference type="Proteomes" id="UP000075840"/>
    </source>
</evidence>
<dbReference type="GeneID" id="120903561"/>
<dbReference type="SUPFAM" id="SSF53335">
    <property type="entry name" value="S-adenosyl-L-methionine-dependent methyltransferases"/>
    <property type="match status" value="1"/>
</dbReference>
<feature type="domain" description="Methyltransferase small" evidence="6">
    <location>
        <begin position="166"/>
        <end position="258"/>
    </location>
</feature>
<dbReference type="Pfam" id="PF05175">
    <property type="entry name" value="MTS"/>
    <property type="match status" value="1"/>
</dbReference>
<evidence type="ECO:0000256" key="2">
    <source>
        <dbReference type="ARBA" id="ARBA00022603"/>
    </source>
</evidence>
<feature type="domain" description="Release factor glutamine methyltransferase N-terminal" evidence="7">
    <location>
        <begin position="72"/>
        <end position="138"/>
    </location>
</feature>
<name>A0A182HV30_ANOAR</name>
<dbReference type="InterPro" id="IPR007848">
    <property type="entry name" value="Small_mtfrase_dom"/>
</dbReference>
<keyword evidence="9" id="KW-1185">Reference proteome</keyword>
<proteinExistence type="predicted"/>
<dbReference type="NCBIfam" id="TIGR03534">
    <property type="entry name" value="RF_mod_PrmC"/>
    <property type="match status" value="1"/>
</dbReference>
<sequence>MLLSSSSTRVAARMGVKMLARGIGQTAHYHGPLLQLCCPSSSSAGFTAPTSLFSATNTTTTTTSTVRGTQERWMQRFESESIPEPETSIVNIIAHVLDLSGPGEVGNHQNSALNEAQMAKIEQLCQCRLARMPIQYIVREWDFRDLTLKMVPPVFIPRPETEELVELILQQMDTQRETLFLEIGCGTGAISLSLLKHAPKSSAIAIDQSRYACELTRENAETVGLHERLRIFKHKVVDDLPAELGGQQFDMIVSNPPYVPSVLIPTLDPEVKIYEDLRALDGGNDGLTVIKAILRIAGRHLAKDGVLWLEVDSTHPPIIEEFLSKHGELMGLRFLASYKDLFQKDRFVEIAKL</sequence>
<dbReference type="InterPro" id="IPR050320">
    <property type="entry name" value="N5-glutamine_MTase"/>
</dbReference>
<dbReference type="EMBL" id="APCN01002491">
    <property type="status" value="NOT_ANNOTATED_CDS"/>
    <property type="molecule type" value="Genomic_DNA"/>
</dbReference>
<dbReference type="CTD" id="51409"/>
<dbReference type="PROSITE" id="PS00092">
    <property type="entry name" value="N6_MTASE"/>
    <property type="match status" value="1"/>
</dbReference>
<dbReference type="VEuPathDB" id="VectorBase:AARA005147"/>
<dbReference type="Gene3D" id="3.40.50.150">
    <property type="entry name" value="Vaccinia Virus protein VP39"/>
    <property type="match status" value="1"/>
</dbReference>
<dbReference type="InterPro" id="IPR019874">
    <property type="entry name" value="RF_methyltr_PrmC"/>
</dbReference>
<keyword evidence="2" id="KW-0489">Methyltransferase</keyword>
<dbReference type="EnsemblMetazoa" id="AARA005147-RA">
    <property type="protein sequence ID" value="AARA005147-PA"/>
    <property type="gene ID" value="AARA005147"/>
</dbReference>
<dbReference type="Proteomes" id="UP000075840">
    <property type="component" value="Unassembled WGS sequence"/>
</dbReference>
<evidence type="ECO:0000256" key="1">
    <source>
        <dbReference type="ARBA" id="ARBA00012771"/>
    </source>
</evidence>
<dbReference type="NCBIfam" id="TIGR00536">
    <property type="entry name" value="hemK_fam"/>
    <property type="match status" value="1"/>
</dbReference>
<dbReference type="InterPro" id="IPR029063">
    <property type="entry name" value="SAM-dependent_MTases_sf"/>
</dbReference>
<accession>A0A182HV30</accession>
<dbReference type="InterPro" id="IPR040758">
    <property type="entry name" value="PrmC_N"/>
</dbReference>
<evidence type="ECO:0000259" key="6">
    <source>
        <dbReference type="Pfam" id="PF05175"/>
    </source>
</evidence>
<dbReference type="Gene3D" id="1.10.8.10">
    <property type="entry name" value="DNA helicase RuvA subunit, C-terminal domain"/>
    <property type="match status" value="1"/>
</dbReference>
<dbReference type="GO" id="GO:0003676">
    <property type="term" value="F:nucleic acid binding"/>
    <property type="evidence" value="ECO:0007669"/>
    <property type="project" value="InterPro"/>
</dbReference>
<dbReference type="CDD" id="cd02440">
    <property type="entry name" value="AdoMet_MTases"/>
    <property type="match status" value="1"/>
</dbReference>
<evidence type="ECO:0000256" key="4">
    <source>
        <dbReference type="ARBA" id="ARBA00022691"/>
    </source>
</evidence>
<reference evidence="8" key="1">
    <citation type="submission" date="2022-08" db="UniProtKB">
        <authorList>
            <consortium name="EnsemblMetazoa"/>
        </authorList>
    </citation>
    <scope>IDENTIFICATION</scope>
    <source>
        <strain evidence="8">Dongola</strain>
    </source>
</reference>
<dbReference type="EC" id="2.1.1.297" evidence="1"/>
<dbReference type="GO" id="GO:0102559">
    <property type="term" value="F:peptide chain release factor N(5)-glutamine methyltransferase activity"/>
    <property type="evidence" value="ECO:0007669"/>
    <property type="project" value="UniProtKB-EC"/>
</dbReference>
<evidence type="ECO:0000313" key="8">
    <source>
        <dbReference type="EnsemblMetazoa" id="AARA005147-PA"/>
    </source>
</evidence>
<dbReference type="Pfam" id="PF17827">
    <property type="entry name" value="PrmC_N"/>
    <property type="match status" value="1"/>
</dbReference>
<comment type="catalytic activity">
    <reaction evidence="5">
        <text>L-glutaminyl-[peptide chain release factor] + S-adenosyl-L-methionine = N(5)-methyl-L-glutaminyl-[peptide chain release factor] + S-adenosyl-L-homocysteine + H(+)</text>
        <dbReference type="Rhea" id="RHEA:42896"/>
        <dbReference type="Rhea" id="RHEA-COMP:10271"/>
        <dbReference type="Rhea" id="RHEA-COMP:10272"/>
        <dbReference type="ChEBI" id="CHEBI:15378"/>
        <dbReference type="ChEBI" id="CHEBI:30011"/>
        <dbReference type="ChEBI" id="CHEBI:57856"/>
        <dbReference type="ChEBI" id="CHEBI:59789"/>
        <dbReference type="ChEBI" id="CHEBI:61891"/>
        <dbReference type="EC" id="2.1.1.297"/>
    </reaction>
</comment>
<evidence type="ECO:0000259" key="7">
    <source>
        <dbReference type="Pfam" id="PF17827"/>
    </source>
</evidence>
<dbReference type="VEuPathDB" id="VectorBase:AARA21_008497"/>
<dbReference type="AlphaFoldDB" id="A0A182HV30"/>
<dbReference type="GO" id="GO:0005739">
    <property type="term" value="C:mitochondrion"/>
    <property type="evidence" value="ECO:0007669"/>
    <property type="project" value="TreeGrafter"/>
</dbReference>
<dbReference type="InterPro" id="IPR002052">
    <property type="entry name" value="DNA_methylase_N6_adenine_CS"/>
</dbReference>
<dbReference type="PANTHER" id="PTHR18895:SF74">
    <property type="entry name" value="MTRF1L RELEASE FACTOR GLUTAMINE METHYLTRANSFERASE"/>
    <property type="match status" value="1"/>
</dbReference>
<protein>
    <recommendedName>
        <fullName evidence="1">peptide chain release factor N(5)-glutamine methyltransferase</fullName>
        <ecNumber evidence="1">2.1.1.297</ecNumber>
    </recommendedName>
</protein>
<dbReference type="PANTHER" id="PTHR18895">
    <property type="entry name" value="HEMK METHYLTRANSFERASE"/>
    <property type="match status" value="1"/>
</dbReference>
<dbReference type="GO" id="GO:0032259">
    <property type="term" value="P:methylation"/>
    <property type="evidence" value="ECO:0007669"/>
    <property type="project" value="UniProtKB-KW"/>
</dbReference>
<dbReference type="InterPro" id="IPR004556">
    <property type="entry name" value="HemK-like"/>
</dbReference>
<dbReference type="KEGG" id="aara:120903561"/>
<keyword evidence="3" id="KW-0808">Transferase</keyword>
<dbReference type="RefSeq" id="XP_040169005.1">
    <property type="nucleotide sequence ID" value="XM_040313071.1"/>
</dbReference>